<feature type="domain" description="Transcription factor IIIC putative zinc-finger" evidence="2">
    <location>
        <begin position="648"/>
        <end position="807"/>
    </location>
</feature>
<dbReference type="HOGENOM" id="CLU_011098_0_0_1"/>
<dbReference type="OMA" id="RIRAFAW"/>
<dbReference type="InterPro" id="IPR024764">
    <property type="entry name" value="TFIIIC_Znf"/>
</dbReference>
<protein>
    <recommendedName>
        <fullName evidence="5">Transcription factor IIIC 90kDa subunit N-terminal domain-containing protein</fullName>
    </recommendedName>
</protein>
<dbReference type="OrthoDB" id="6021743at2759"/>
<dbReference type="GeneID" id="13286365"/>
<dbReference type="STRING" id="985895.E5AFE8"/>
<evidence type="ECO:0000259" key="1">
    <source>
        <dbReference type="Pfam" id="PF12657"/>
    </source>
</evidence>
<keyword evidence="4" id="KW-1185">Reference proteome</keyword>
<evidence type="ECO:0000259" key="2">
    <source>
        <dbReference type="Pfam" id="PF12660"/>
    </source>
</evidence>
<dbReference type="eggNOG" id="ENOG502S8BZ">
    <property type="taxonomic scope" value="Eukaryota"/>
</dbReference>
<name>E5AFE8_LEPMJ</name>
<evidence type="ECO:0000313" key="3">
    <source>
        <dbReference type="EMBL" id="CBY01937.1"/>
    </source>
</evidence>
<evidence type="ECO:0000313" key="4">
    <source>
        <dbReference type="Proteomes" id="UP000002668"/>
    </source>
</evidence>
<dbReference type="GO" id="GO:0004402">
    <property type="term" value="F:histone acetyltransferase activity"/>
    <property type="evidence" value="ECO:0007669"/>
    <property type="project" value="InterPro"/>
</dbReference>
<dbReference type="VEuPathDB" id="FungiDB:LEMA_P007240.1"/>
<dbReference type="GO" id="GO:0006384">
    <property type="term" value="P:transcription initiation at RNA polymerase III promoter"/>
    <property type="evidence" value="ECO:0007669"/>
    <property type="project" value="InterPro"/>
</dbReference>
<dbReference type="AlphaFoldDB" id="E5AFE8"/>
<gene>
    <name evidence="3" type="ORF">LEMA_P007240.1</name>
</gene>
<reference evidence="4" key="1">
    <citation type="journal article" date="2011" name="Nat. Commun.">
        <title>Effector diversification within compartments of the Leptosphaeria maculans genome affected by Repeat-Induced Point mutations.</title>
        <authorList>
            <person name="Rouxel T."/>
            <person name="Grandaubert J."/>
            <person name="Hane J.K."/>
            <person name="Hoede C."/>
            <person name="van de Wouw A.P."/>
            <person name="Couloux A."/>
            <person name="Dominguez V."/>
            <person name="Anthouard V."/>
            <person name="Bally P."/>
            <person name="Bourras S."/>
            <person name="Cozijnsen A.J."/>
            <person name="Ciuffetti L.M."/>
            <person name="Degrave A."/>
            <person name="Dilmaghani A."/>
            <person name="Duret L."/>
            <person name="Fudal I."/>
            <person name="Goodwin S.B."/>
            <person name="Gout L."/>
            <person name="Glaser N."/>
            <person name="Linglin J."/>
            <person name="Kema G.H.J."/>
            <person name="Lapalu N."/>
            <person name="Lawrence C.B."/>
            <person name="May K."/>
            <person name="Meyer M."/>
            <person name="Ollivier B."/>
            <person name="Poulain J."/>
            <person name="Schoch C.L."/>
            <person name="Simon A."/>
            <person name="Spatafora J.W."/>
            <person name="Stachowiak A."/>
            <person name="Turgeon B.G."/>
            <person name="Tyler B.M."/>
            <person name="Vincent D."/>
            <person name="Weissenbach J."/>
            <person name="Amselem J."/>
            <person name="Quesneville H."/>
            <person name="Oliver R.P."/>
            <person name="Wincker P."/>
            <person name="Balesdent M.-H."/>
            <person name="Howlett B.J."/>
        </authorList>
    </citation>
    <scope>NUCLEOTIDE SEQUENCE [LARGE SCALE GENOMIC DNA]</scope>
    <source>
        <strain evidence="4">JN3 / isolate v23.1.3 / race Av1-4-5-6-7-8</strain>
    </source>
</reference>
<dbReference type="Pfam" id="PF12657">
    <property type="entry name" value="TFIIIC_delta"/>
    <property type="match status" value="1"/>
</dbReference>
<dbReference type="Proteomes" id="UP000002668">
    <property type="component" value="Genome"/>
</dbReference>
<sequence>MADVTELRCWPSCLDAIDWSQDGIIALASDERVELLFPHTVNFERDSDVPQWQHVALKVPLFSTDELPLKEPAPLQIYSVGEEISNSVPISVAWSSLGLAKHRRCALAVLTSNLALSIWSAEGKPQDEASWNRRLIVNDALRDYQLRHANEESQDALPLHEDIVRLRSRIRAFAWAPPLPSVDGACVVGTYSSYGLHIMAVANDDNQVAFIVIHSPTSTLSPSNGWNTEVVTQISVTPAPEGSFTYPTVFEEMMEQQRHIAHLAWSPWIIKGDHYHSVVAYSTNHDVRARIVTNTRGSIELGDEVVYPNIEVRFSGPMKWSPKIGDGNELTLALFTSIGVQCLTISAHDASIIKRFTHDLDGRWDQMTGVVWDMAHQPVPKLHMSSLTSTVKTHTVELEVTSSGLVQSGVPMWRDQIENHLAQFSVKHGLKGNCLARIWGLTLSPLGDFFATSYTLHPSDMIEYGPPGDRRGIVAISTSRKYSQLRQAFPSWNVSAEGVLLTMKKLAQNAVEEDDPMSAFAEEMVEKLLQVYASPQEAGSGNEYLATLCPSNLDKLVEAFKKVAFLNRHSLRDRYTILVDQACNTAPSQDLPKTLIAYRLATALQHLPSSLSKSAFSAEIRAHHQQFVSLIDSITADATMETETTIPISSTDVCDFCSAPIPLNDLTWAACTNGHSFPRCGLSFLAIQAPGITKYCGICSTPFLNEPFVEAQEVMDPGKSDKPNDHVIAKNGTHVRPDPASDGSNVIRVAVADGSTQQEGGGSDGFGARDRMERNVATTEDEHGLLITLARVLFLACDACIYCGGKFVG</sequence>
<proteinExistence type="predicted"/>
<organism evidence="3 4">
    <name type="scientific">Leptosphaeria maculans (strain JN3 / isolate v23.1.3 / race Av1-4-5-6-7-8)</name>
    <name type="common">Blackleg fungus</name>
    <name type="synonym">Phoma lingam</name>
    <dbReference type="NCBI Taxonomy" id="985895"/>
    <lineage>
        <taxon>Eukaryota</taxon>
        <taxon>Fungi</taxon>
        <taxon>Dikarya</taxon>
        <taxon>Ascomycota</taxon>
        <taxon>Pezizomycotina</taxon>
        <taxon>Dothideomycetes</taxon>
        <taxon>Pleosporomycetidae</taxon>
        <taxon>Pleosporales</taxon>
        <taxon>Pleosporineae</taxon>
        <taxon>Leptosphaeriaceae</taxon>
        <taxon>Plenodomus</taxon>
        <taxon>Plenodomus lingam/Leptosphaeria maculans species complex</taxon>
    </lineage>
</organism>
<accession>E5AFE8</accession>
<dbReference type="RefSeq" id="XP_003845416.1">
    <property type="nucleotide sequence ID" value="XM_003845368.1"/>
</dbReference>
<dbReference type="EMBL" id="FP929139">
    <property type="protein sequence ID" value="CBY01937.1"/>
    <property type="molecule type" value="Genomic_DNA"/>
</dbReference>
<dbReference type="PANTHER" id="PTHR15496:SF2">
    <property type="entry name" value="GENERAL TRANSCRIPTION FACTOR 3C POLYPEPTIDE 4"/>
    <property type="match status" value="1"/>
</dbReference>
<dbReference type="InterPro" id="IPR044230">
    <property type="entry name" value="GTF3C4"/>
</dbReference>
<dbReference type="InParanoid" id="E5AFE8"/>
<evidence type="ECO:0008006" key="5">
    <source>
        <dbReference type="Google" id="ProtNLM"/>
    </source>
</evidence>
<feature type="domain" description="Transcription factor IIIC 90kDa subunit N-terminal" evidence="1">
    <location>
        <begin position="19"/>
        <end position="478"/>
    </location>
</feature>
<dbReference type="PANTHER" id="PTHR15496">
    <property type="entry name" value="GENERAL TRANSCRIPTION FACTOR 3C POLYPEPTIDE 4 FAMILY"/>
    <property type="match status" value="1"/>
</dbReference>
<dbReference type="InterPro" id="IPR024761">
    <property type="entry name" value="TFIIIC_delta_N"/>
</dbReference>
<dbReference type="GO" id="GO:0000127">
    <property type="term" value="C:transcription factor TFIIIC complex"/>
    <property type="evidence" value="ECO:0007669"/>
    <property type="project" value="InterPro"/>
</dbReference>
<dbReference type="Pfam" id="PF12660">
    <property type="entry name" value="zf-TFIIIC"/>
    <property type="match status" value="1"/>
</dbReference>